<sequence length="269" mass="29074">MIGRNSGIAGASIAAAVIFIALISEPLLFRSVIGRDSRLSCASNLRQLGLGLAQYEQDNDEKLPPRQNASGAGGALVSWRYLIYPYIKSRDSFRCPSNPAGPAPASQALPLATDDLSRSYAVNATHDDPMRSLGPFADAYGRGFSLDSSEAPGQTIAIVESTAAFSDFNPLFPEGFARKTNAAAQSGNLFSGHNRVTNAAFLDGHVQAMLPSHMLSQSGVNPWTVDTKPFTPMDEAKAAAVMQYSEKIYHEMREGPVRRRVFFWDIGRS</sequence>
<protein>
    <submittedName>
        <fullName evidence="1">Uncharacterized protein</fullName>
    </submittedName>
</protein>
<dbReference type="Proteomes" id="UP000287394">
    <property type="component" value="Chromosome"/>
</dbReference>
<evidence type="ECO:0000313" key="1">
    <source>
        <dbReference type="EMBL" id="BDI29678.1"/>
    </source>
</evidence>
<gene>
    <name evidence="1" type="ORF">CCAX7_17290</name>
</gene>
<accession>A0A402D3U3</accession>
<dbReference type="EMBL" id="AP025739">
    <property type="protein sequence ID" value="BDI29678.1"/>
    <property type="molecule type" value="Genomic_DNA"/>
</dbReference>
<dbReference type="KEGG" id="ccot:CCAX7_17290"/>
<reference evidence="1 2" key="1">
    <citation type="journal article" date="2019" name="Int. J. Syst. Evol. Microbiol.">
        <title>Capsulimonas corticalis gen. nov., sp. nov., an aerobic capsulated bacterium, of a novel bacterial order, Capsulimonadales ord. nov., of the class Armatimonadia of the phylum Armatimonadetes.</title>
        <authorList>
            <person name="Li J."/>
            <person name="Kudo C."/>
            <person name="Tonouchi A."/>
        </authorList>
    </citation>
    <scope>NUCLEOTIDE SEQUENCE [LARGE SCALE GENOMIC DNA]</scope>
    <source>
        <strain evidence="1 2">AX-7</strain>
    </source>
</reference>
<proteinExistence type="predicted"/>
<evidence type="ECO:0000313" key="2">
    <source>
        <dbReference type="Proteomes" id="UP000287394"/>
    </source>
</evidence>
<keyword evidence="2" id="KW-1185">Reference proteome</keyword>
<organism evidence="1 2">
    <name type="scientific">Capsulimonas corticalis</name>
    <dbReference type="NCBI Taxonomy" id="2219043"/>
    <lineage>
        <taxon>Bacteria</taxon>
        <taxon>Bacillati</taxon>
        <taxon>Armatimonadota</taxon>
        <taxon>Armatimonadia</taxon>
        <taxon>Capsulimonadales</taxon>
        <taxon>Capsulimonadaceae</taxon>
        <taxon>Capsulimonas</taxon>
    </lineage>
</organism>
<dbReference type="Pfam" id="PF07596">
    <property type="entry name" value="SBP_bac_10"/>
    <property type="match status" value="1"/>
</dbReference>
<dbReference type="AlphaFoldDB" id="A0A402D3U3"/>
<dbReference type="InterPro" id="IPR011453">
    <property type="entry name" value="DUF1559"/>
</dbReference>
<dbReference type="RefSeq" id="WP_119324221.1">
    <property type="nucleotide sequence ID" value="NZ_AP025739.1"/>
</dbReference>
<name>A0A402D3U3_9BACT</name>
<dbReference type="OrthoDB" id="285651at2"/>